<dbReference type="Proteomes" id="UP000251002">
    <property type="component" value="Unassembled WGS sequence"/>
</dbReference>
<organism evidence="2 3">
    <name type="scientific">Planococcus halotolerans</name>
    <dbReference type="NCBI Taxonomy" id="2233542"/>
    <lineage>
        <taxon>Bacteria</taxon>
        <taxon>Bacillati</taxon>
        <taxon>Bacillota</taxon>
        <taxon>Bacilli</taxon>
        <taxon>Bacillales</taxon>
        <taxon>Caryophanaceae</taxon>
        <taxon>Planococcus</taxon>
    </lineage>
</organism>
<name>A0A365KLZ5_9BACL</name>
<dbReference type="InterPro" id="IPR010982">
    <property type="entry name" value="Lambda_DNA-bd_dom_sf"/>
</dbReference>
<dbReference type="GO" id="GO:0003677">
    <property type="term" value="F:DNA binding"/>
    <property type="evidence" value="ECO:0007669"/>
    <property type="project" value="InterPro"/>
</dbReference>
<reference evidence="2 3" key="1">
    <citation type="submission" date="2018-06" db="EMBL/GenBank/DDBJ databases">
        <title>The draft genome sequences of strains SCU63 and S1.</title>
        <authorList>
            <person name="Gan L."/>
        </authorList>
    </citation>
    <scope>NUCLEOTIDE SEQUENCE [LARGE SCALE GENOMIC DNA]</scope>
    <source>
        <strain evidence="2 3">SCU63</strain>
    </source>
</reference>
<dbReference type="Gene3D" id="1.10.260.40">
    <property type="entry name" value="lambda repressor-like DNA-binding domains"/>
    <property type="match status" value="1"/>
</dbReference>
<comment type="caution">
    <text evidence="2">The sequence shown here is derived from an EMBL/GenBank/DDBJ whole genome shotgun (WGS) entry which is preliminary data.</text>
</comment>
<dbReference type="PROSITE" id="PS50943">
    <property type="entry name" value="HTH_CROC1"/>
    <property type="match status" value="1"/>
</dbReference>
<dbReference type="CDD" id="cd00093">
    <property type="entry name" value="HTH_XRE"/>
    <property type="match status" value="1"/>
</dbReference>
<accession>A0A365KLZ5</accession>
<evidence type="ECO:0000313" key="2">
    <source>
        <dbReference type="EMBL" id="RAZ74157.1"/>
    </source>
</evidence>
<evidence type="ECO:0000259" key="1">
    <source>
        <dbReference type="PROSITE" id="PS50943"/>
    </source>
</evidence>
<feature type="domain" description="HTH cro/C1-type" evidence="1">
    <location>
        <begin position="22"/>
        <end position="58"/>
    </location>
</feature>
<sequence length="69" mass="8332">MKIKNLNGKKGIKMEKIELFLLRRKKGIKLREIAEYIHCSIAMLSLWENDKSNLDVNKQVMYKEFIERY</sequence>
<dbReference type="EMBL" id="QLZR01000008">
    <property type="protein sequence ID" value="RAZ74157.1"/>
    <property type="molecule type" value="Genomic_DNA"/>
</dbReference>
<keyword evidence="3" id="KW-1185">Reference proteome</keyword>
<dbReference type="InterPro" id="IPR001387">
    <property type="entry name" value="Cro/C1-type_HTH"/>
</dbReference>
<protein>
    <submittedName>
        <fullName evidence="2">XRE family transcriptional regulator</fullName>
    </submittedName>
</protein>
<proteinExistence type="predicted"/>
<dbReference type="SUPFAM" id="SSF47413">
    <property type="entry name" value="lambda repressor-like DNA-binding domains"/>
    <property type="match status" value="1"/>
</dbReference>
<dbReference type="AlphaFoldDB" id="A0A365KLZ5"/>
<dbReference type="Pfam" id="PF01381">
    <property type="entry name" value="HTH_3"/>
    <property type="match status" value="1"/>
</dbReference>
<evidence type="ECO:0000313" key="3">
    <source>
        <dbReference type="Proteomes" id="UP000251002"/>
    </source>
</evidence>
<gene>
    <name evidence="2" type="ORF">DP120_16390</name>
</gene>